<dbReference type="AlphaFoldDB" id="A0A1X7N9N4"/>
<dbReference type="InterPro" id="IPR007236">
    <property type="entry name" value="SlyX"/>
</dbReference>
<dbReference type="Pfam" id="PF04102">
    <property type="entry name" value="SlyX"/>
    <property type="match status" value="1"/>
</dbReference>
<keyword evidence="1" id="KW-0175">Coiled coil</keyword>
<proteinExistence type="predicted"/>
<organism evidence="2 3">
    <name type="scientific">Mesorhizobium australicum</name>
    <dbReference type="NCBI Taxonomy" id="536018"/>
    <lineage>
        <taxon>Bacteria</taxon>
        <taxon>Pseudomonadati</taxon>
        <taxon>Pseudomonadota</taxon>
        <taxon>Alphaproteobacteria</taxon>
        <taxon>Hyphomicrobiales</taxon>
        <taxon>Phyllobacteriaceae</taxon>
        <taxon>Mesorhizobium</taxon>
    </lineage>
</organism>
<keyword evidence="3" id="KW-1185">Reference proteome</keyword>
<name>A0A1X7N9N4_9HYPH</name>
<protein>
    <submittedName>
        <fullName evidence="2">SlyX protein</fullName>
    </submittedName>
</protein>
<sequence>MTVETDERLTSLEVLAAEQERTIHELSAEIGKAWKTIDDLTRRLDAMSLRLTGLEEATAPEIPVTKPPHW</sequence>
<evidence type="ECO:0000313" key="3">
    <source>
        <dbReference type="Proteomes" id="UP000193083"/>
    </source>
</evidence>
<reference evidence="2 3" key="1">
    <citation type="submission" date="2017-04" db="EMBL/GenBank/DDBJ databases">
        <authorList>
            <person name="Afonso C.L."/>
            <person name="Miller P.J."/>
            <person name="Scott M.A."/>
            <person name="Spackman E."/>
            <person name="Goraichik I."/>
            <person name="Dimitrov K.M."/>
            <person name="Suarez D.L."/>
            <person name="Swayne D.E."/>
        </authorList>
    </citation>
    <scope>NUCLEOTIDE SEQUENCE [LARGE SCALE GENOMIC DNA]</scope>
    <source>
        <strain evidence="2 3">B5P</strain>
    </source>
</reference>
<dbReference type="NCBIfam" id="NF001962">
    <property type="entry name" value="PRK00736.1"/>
    <property type="match status" value="1"/>
</dbReference>
<dbReference type="Proteomes" id="UP000193083">
    <property type="component" value="Unassembled WGS sequence"/>
</dbReference>
<evidence type="ECO:0000256" key="1">
    <source>
        <dbReference type="SAM" id="Coils"/>
    </source>
</evidence>
<feature type="coiled-coil region" evidence="1">
    <location>
        <begin position="9"/>
        <end position="57"/>
    </location>
</feature>
<dbReference type="EMBL" id="FXBL01000004">
    <property type="protein sequence ID" value="SMH34242.1"/>
    <property type="molecule type" value="Genomic_DNA"/>
</dbReference>
<dbReference type="RefSeq" id="WP_085463568.1">
    <property type="nucleotide sequence ID" value="NZ_FXBL01000004.1"/>
</dbReference>
<evidence type="ECO:0000313" key="2">
    <source>
        <dbReference type="EMBL" id="SMH34242.1"/>
    </source>
</evidence>
<gene>
    <name evidence="2" type="ORF">SAMN02982922_1477</name>
</gene>
<accession>A0A1X7N9N4</accession>
<dbReference type="OrthoDB" id="9803836at2"/>